<accession>A0A645HA15</accession>
<proteinExistence type="predicted"/>
<organism evidence="1">
    <name type="scientific">bioreactor metagenome</name>
    <dbReference type="NCBI Taxonomy" id="1076179"/>
    <lineage>
        <taxon>unclassified sequences</taxon>
        <taxon>metagenomes</taxon>
        <taxon>ecological metagenomes</taxon>
    </lineage>
</organism>
<reference evidence="1" key="1">
    <citation type="submission" date="2019-08" db="EMBL/GenBank/DDBJ databases">
        <authorList>
            <person name="Kucharzyk K."/>
            <person name="Murdoch R.W."/>
            <person name="Higgins S."/>
            <person name="Loffler F."/>
        </authorList>
    </citation>
    <scope>NUCLEOTIDE SEQUENCE</scope>
</reference>
<dbReference type="Gene3D" id="3.40.50.1100">
    <property type="match status" value="1"/>
</dbReference>
<dbReference type="EC" id="4.3.1.18" evidence="1"/>
<keyword evidence="1" id="KW-0456">Lyase</keyword>
<dbReference type="EMBL" id="VSSQ01089699">
    <property type="protein sequence ID" value="MPN35867.1"/>
    <property type="molecule type" value="Genomic_DNA"/>
</dbReference>
<dbReference type="InterPro" id="IPR036052">
    <property type="entry name" value="TrpB-like_PALP_sf"/>
</dbReference>
<gene>
    <name evidence="1" type="primary">dsdA_4</name>
    <name evidence="1" type="ORF">SDC9_183369</name>
</gene>
<sequence length="72" mass="7749">MVDAENIWLEPSALAGAAGPARLFMEGQGISYLEKEGLGGNTKNAVHLVWATGGSMVPEHIKMQNYQKAFES</sequence>
<protein>
    <submittedName>
        <fullName evidence="1">D-serine dehydratase</fullName>
        <ecNumber evidence="1">4.3.1.18</ecNumber>
    </submittedName>
</protein>
<evidence type="ECO:0000313" key="1">
    <source>
        <dbReference type="EMBL" id="MPN35867.1"/>
    </source>
</evidence>
<name>A0A645HA15_9ZZZZ</name>
<dbReference type="GO" id="GO:0008721">
    <property type="term" value="F:D-serine ammonia-lyase activity"/>
    <property type="evidence" value="ECO:0007669"/>
    <property type="project" value="UniProtKB-EC"/>
</dbReference>
<dbReference type="AlphaFoldDB" id="A0A645HA15"/>
<comment type="caution">
    <text evidence="1">The sequence shown here is derived from an EMBL/GenBank/DDBJ whole genome shotgun (WGS) entry which is preliminary data.</text>
</comment>